<name>A0A0B7ITY2_9FLAO</name>
<accession>A0A0B7ITY2</accession>
<dbReference type="AlphaFoldDB" id="A0A0B7ITY2"/>
<gene>
    <name evidence="1" type="ORF">CCAN11_990008</name>
</gene>
<organism evidence="1 2">
    <name type="scientific">Capnocytophaga canimorsus</name>
    <dbReference type="NCBI Taxonomy" id="28188"/>
    <lineage>
        <taxon>Bacteria</taxon>
        <taxon>Pseudomonadati</taxon>
        <taxon>Bacteroidota</taxon>
        <taxon>Flavobacteriia</taxon>
        <taxon>Flavobacteriales</taxon>
        <taxon>Flavobacteriaceae</taxon>
        <taxon>Capnocytophaga</taxon>
    </lineage>
</organism>
<sequence>MPQAMASVPSNKKGNAVEIGRFSCGKTSPIPKTNTSNKYKNFIITNYT</sequence>
<dbReference type="EMBL" id="CDOK01000249">
    <property type="protein sequence ID" value="CEN53562.1"/>
    <property type="molecule type" value="Genomic_DNA"/>
</dbReference>
<protein>
    <submittedName>
        <fullName evidence="1">Uncharacterized protein</fullName>
    </submittedName>
</protein>
<dbReference type="Proteomes" id="UP000039370">
    <property type="component" value="Unassembled WGS sequence"/>
</dbReference>
<evidence type="ECO:0000313" key="2">
    <source>
        <dbReference type="Proteomes" id="UP000039370"/>
    </source>
</evidence>
<evidence type="ECO:0000313" key="1">
    <source>
        <dbReference type="EMBL" id="CEN53562.1"/>
    </source>
</evidence>
<reference evidence="2" key="1">
    <citation type="submission" date="2015-01" db="EMBL/GenBank/DDBJ databases">
        <authorList>
            <person name="MANFREDI Pablo"/>
        </authorList>
    </citation>
    <scope>NUCLEOTIDE SEQUENCE [LARGE SCALE GENOMIC DNA]</scope>
    <source>
        <strain evidence="2">Cc11</strain>
    </source>
</reference>
<proteinExistence type="predicted"/>